<dbReference type="PANTHER" id="PTHR24409:SF295">
    <property type="entry name" value="AZ2-RELATED"/>
    <property type="match status" value="1"/>
</dbReference>
<name>A0A1I7TWS1_9PELO</name>
<evidence type="ECO:0000256" key="1">
    <source>
        <dbReference type="ARBA" id="ARBA00022723"/>
    </source>
</evidence>
<dbReference type="Proteomes" id="UP000095282">
    <property type="component" value="Unplaced"/>
</dbReference>
<dbReference type="GO" id="GO:0008270">
    <property type="term" value="F:zinc ion binding"/>
    <property type="evidence" value="ECO:0007669"/>
    <property type="project" value="UniProtKB-KW"/>
</dbReference>
<evidence type="ECO:0000256" key="3">
    <source>
        <dbReference type="ARBA" id="ARBA00022771"/>
    </source>
</evidence>
<dbReference type="STRING" id="1561998.A0A1I7TWS1"/>
<evidence type="ECO:0000256" key="6">
    <source>
        <dbReference type="SAM" id="Coils"/>
    </source>
</evidence>
<dbReference type="InterPro" id="IPR013087">
    <property type="entry name" value="Znf_C2H2_type"/>
</dbReference>
<evidence type="ECO:0000259" key="8">
    <source>
        <dbReference type="PROSITE" id="PS50157"/>
    </source>
</evidence>
<keyword evidence="1" id="KW-0479">Metal-binding</keyword>
<dbReference type="eggNOG" id="ENOG502SZEU">
    <property type="taxonomic scope" value="Eukaryota"/>
</dbReference>
<dbReference type="AlphaFoldDB" id="A0A1I7TWS1"/>
<evidence type="ECO:0000313" key="10">
    <source>
        <dbReference type="WBParaSite" id="Csp11.Scaffold629.g12564.t1"/>
    </source>
</evidence>
<evidence type="ECO:0000256" key="4">
    <source>
        <dbReference type="ARBA" id="ARBA00022833"/>
    </source>
</evidence>
<protein>
    <submittedName>
        <fullName evidence="10">C2H2-type domain-containing protein</fullName>
    </submittedName>
</protein>
<feature type="region of interest" description="Disordered" evidence="7">
    <location>
        <begin position="71"/>
        <end position="98"/>
    </location>
</feature>
<sequence>MTEEVECRRSFRLKDKPAREYAFRDYLRKKDWLPQEIVEMNKKYDDLFSSVVMNAFSIDVKEMTPEEYLAEKRAMEPPSPPPKKPRGPRGPYKKRPKPLEEGEVDDIVILHSELIEIKNRIKKVKGSPKRKRKPSDNAIKSIEEKLEKVEKLVEKMERKDNKSSVKKQRTDSRLSSSNIEIVSVTAFECSCGVTFDNHAECHRHLFEKHTDSEEQNCVECGNGLDEIRTNHICHVCNKFAENLELHLVSHYRDCNSRTAIMECRFCTKQFKTVKEVMAHEQDKHLQKQVRRIVNVYKCNECSTTFPYAELLTCHYSNHVDTSALWDIVDELQGKIDAEKEECPFCRINMSSRKSFRAHLLKSHWIACKSLSRISLSEQIQTDQKIKQEINEMTRDVETDILMKEVKQEVKEEIPDDEYPTC</sequence>
<dbReference type="SMART" id="SM00355">
    <property type="entry name" value="ZnF_C2H2"/>
    <property type="match status" value="5"/>
</dbReference>
<evidence type="ECO:0000256" key="7">
    <source>
        <dbReference type="SAM" id="MobiDB-lite"/>
    </source>
</evidence>
<dbReference type="GO" id="GO:0005634">
    <property type="term" value="C:nucleus"/>
    <property type="evidence" value="ECO:0007669"/>
    <property type="project" value="TreeGrafter"/>
</dbReference>
<evidence type="ECO:0000256" key="2">
    <source>
        <dbReference type="ARBA" id="ARBA00022737"/>
    </source>
</evidence>
<dbReference type="GO" id="GO:0000981">
    <property type="term" value="F:DNA-binding transcription factor activity, RNA polymerase II-specific"/>
    <property type="evidence" value="ECO:0007669"/>
    <property type="project" value="TreeGrafter"/>
</dbReference>
<keyword evidence="4" id="KW-0862">Zinc</keyword>
<accession>A0A1I7TWS1</accession>
<feature type="compositionally biased region" description="Basic residues" evidence="7">
    <location>
        <begin position="83"/>
        <end position="96"/>
    </location>
</feature>
<dbReference type="PROSITE" id="PS50157">
    <property type="entry name" value="ZINC_FINGER_C2H2_2"/>
    <property type="match status" value="1"/>
</dbReference>
<dbReference type="GO" id="GO:0000977">
    <property type="term" value="F:RNA polymerase II transcription regulatory region sequence-specific DNA binding"/>
    <property type="evidence" value="ECO:0007669"/>
    <property type="project" value="TreeGrafter"/>
</dbReference>
<dbReference type="PROSITE" id="PS00028">
    <property type="entry name" value="ZINC_FINGER_C2H2_1"/>
    <property type="match status" value="2"/>
</dbReference>
<proteinExistence type="predicted"/>
<feature type="coiled-coil region" evidence="6">
    <location>
        <begin position="135"/>
        <end position="162"/>
    </location>
</feature>
<evidence type="ECO:0000256" key="5">
    <source>
        <dbReference type="PROSITE-ProRule" id="PRU00042"/>
    </source>
</evidence>
<dbReference type="PANTHER" id="PTHR24409">
    <property type="entry name" value="ZINC FINGER PROTEIN 142"/>
    <property type="match status" value="1"/>
</dbReference>
<dbReference type="WBParaSite" id="Csp11.Scaffold629.g12564.t1">
    <property type="protein sequence ID" value="Csp11.Scaffold629.g12564.t1"/>
    <property type="gene ID" value="Csp11.Scaffold629.g12564"/>
</dbReference>
<reference evidence="10" key="1">
    <citation type="submission" date="2016-11" db="UniProtKB">
        <authorList>
            <consortium name="WormBaseParasite"/>
        </authorList>
    </citation>
    <scope>IDENTIFICATION</scope>
</reference>
<feature type="domain" description="C2H2-type" evidence="8">
    <location>
        <begin position="296"/>
        <end position="323"/>
    </location>
</feature>
<evidence type="ECO:0000313" key="9">
    <source>
        <dbReference type="Proteomes" id="UP000095282"/>
    </source>
</evidence>
<keyword evidence="6" id="KW-0175">Coiled coil</keyword>
<dbReference type="Gene3D" id="3.30.160.60">
    <property type="entry name" value="Classic Zinc Finger"/>
    <property type="match status" value="1"/>
</dbReference>
<keyword evidence="9" id="KW-1185">Reference proteome</keyword>
<keyword evidence="3 5" id="KW-0863">Zinc-finger</keyword>
<organism evidence="9 10">
    <name type="scientific">Caenorhabditis tropicalis</name>
    <dbReference type="NCBI Taxonomy" id="1561998"/>
    <lineage>
        <taxon>Eukaryota</taxon>
        <taxon>Metazoa</taxon>
        <taxon>Ecdysozoa</taxon>
        <taxon>Nematoda</taxon>
        <taxon>Chromadorea</taxon>
        <taxon>Rhabditida</taxon>
        <taxon>Rhabditina</taxon>
        <taxon>Rhabditomorpha</taxon>
        <taxon>Rhabditoidea</taxon>
        <taxon>Rhabditidae</taxon>
        <taxon>Peloderinae</taxon>
        <taxon>Caenorhabditis</taxon>
    </lineage>
</organism>
<keyword evidence="2" id="KW-0677">Repeat</keyword>